<organism evidence="1 2">
    <name type="scientific">Cryphonectria parasitica (strain ATCC 38755 / EP155)</name>
    <dbReference type="NCBI Taxonomy" id="660469"/>
    <lineage>
        <taxon>Eukaryota</taxon>
        <taxon>Fungi</taxon>
        <taxon>Dikarya</taxon>
        <taxon>Ascomycota</taxon>
        <taxon>Pezizomycotina</taxon>
        <taxon>Sordariomycetes</taxon>
        <taxon>Sordariomycetidae</taxon>
        <taxon>Diaporthales</taxon>
        <taxon>Cryphonectriaceae</taxon>
        <taxon>Cryphonectria-Endothia species complex</taxon>
        <taxon>Cryphonectria</taxon>
    </lineage>
</organism>
<sequence length="85" mass="9350">TKVEACLGSGRTMLGELSGRPSYIRFPYGNAFQEVYSVIFETDVQHGDSGALVRDRQTSRIYGHIVAVSIESRTAFIVPATQVLK</sequence>
<feature type="non-terminal residue" evidence="1">
    <location>
        <position position="85"/>
    </location>
</feature>
<dbReference type="OrthoDB" id="409136at2759"/>
<dbReference type="EMBL" id="MU032351">
    <property type="protein sequence ID" value="KAF3761981.1"/>
    <property type="molecule type" value="Genomic_DNA"/>
</dbReference>
<dbReference type="GeneID" id="63832814"/>
<gene>
    <name evidence="1" type="ORF">M406DRAFT_224388</name>
</gene>
<dbReference type="Proteomes" id="UP000803844">
    <property type="component" value="Unassembled WGS sequence"/>
</dbReference>
<evidence type="ECO:0000313" key="1">
    <source>
        <dbReference type="EMBL" id="KAF3761981.1"/>
    </source>
</evidence>
<dbReference type="AlphaFoldDB" id="A0A9P4XW81"/>
<keyword evidence="2" id="KW-1185">Reference proteome</keyword>
<reference evidence="1" key="1">
    <citation type="journal article" date="2020" name="Phytopathology">
        <title>Genome sequence of the chestnut blight fungus Cryphonectria parasitica EP155: A fundamental resource for an archetypical invasive plant pathogen.</title>
        <authorList>
            <person name="Crouch J.A."/>
            <person name="Dawe A."/>
            <person name="Aerts A."/>
            <person name="Barry K."/>
            <person name="Churchill A.C.L."/>
            <person name="Grimwood J."/>
            <person name="Hillman B."/>
            <person name="Milgroom M.G."/>
            <person name="Pangilinan J."/>
            <person name="Smith M."/>
            <person name="Salamov A."/>
            <person name="Schmutz J."/>
            <person name="Yadav J."/>
            <person name="Grigoriev I.V."/>
            <person name="Nuss D."/>
        </authorList>
    </citation>
    <scope>NUCLEOTIDE SEQUENCE</scope>
    <source>
        <strain evidence="1">EP155</strain>
    </source>
</reference>
<name>A0A9P4XW81_CRYP1</name>
<feature type="non-terminal residue" evidence="1">
    <location>
        <position position="1"/>
    </location>
</feature>
<protein>
    <submittedName>
        <fullName evidence="1">Uncharacterized protein</fullName>
    </submittedName>
</protein>
<evidence type="ECO:0000313" key="2">
    <source>
        <dbReference type="Proteomes" id="UP000803844"/>
    </source>
</evidence>
<proteinExistence type="predicted"/>
<dbReference type="RefSeq" id="XP_040772960.1">
    <property type="nucleotide sequence ID" value="XM_040915685.1"/>
</dbReference>
<comment type="caution">
    <text evidence="1">The sequence shown here is derived from an EMBL/GenBank/DDBJ whole genome shotgun (WGS) entry which is preliminary data.</text>
</comment>
<accession>A0A9P4XW81</accession>